<gene>
    <name evidence="2" type="ORF">AVDCRST_MAG89-2834</name>
</gene>
<proteinExistence type="predicted"/>
<sequence length="258" mass="27116">AHLRDFRPSHRLPREPRGARARGGARPPGRRADRGRRHRRFGGGPARHPGAAGVELRRGVLRAGQPRAVGAGRGAHVARQVPRGAEGLRAGGGAHAAGAGGRRVGGASVLVVRRLVRRARRGRACRARGVVGPVLLQLAGRRGARGPALPGDERAARARVRRPRDHLFALRSPAGAAARGRRAALQGPAAGGRLARHRRPGAAGRRGGARLRALAHCPGHGHRRRAIRAERLPPRRGGGGHRPLSAGVGRRNASAFPL</sequence>
<feature type="region of interest" description="Disordered" evidence="1">
    <location>
        <begin position="173"/>
        <end position="258"/>
    </location>
</feature>
<feature type="compositionally biased region" description="Basic and acidic residues" evidence="1">
    <location>
        <begin position="1"/>
        <end position="18"/>
    </location>
</feature>
<evidence type="ECO:0000313" key="2">
    <source>
        <dbReference type="EMBL" id="CAA9345387.1"/>
    </source>
</evidence>
<dbReference type="EMBL" id="CADCTV010000593">
    <property type="protein sequence ID" value="CAA9345387.1"/>
    <property type="molecule type" value="Genomic_DNA"/>
</dbReference>
<reference evidence="2" key="1">
    <citation type="submission" date="2020-02" db="EMBL/GenBank/DDBJ databases">
        <authorList>
            <person name="Meier V. D."/>
        </authorList>
    </citation>
    <scope>NUCLEOTIDE SEQUENCE</scope>
    <source>
        <strain evidence="2">AVDCRST_MAG89</strain>
    </source>
</reference>
<feature type="compositionally biased region" description="Low complexity" evidence="1">
    <location>
        <begin position="173"/>
        <end position="193"/>
    </location>
</feature>
<name>A0A6J4LZ65_9BACT</name>
<feature type="non-terminal residue" evidence="2">
    <location>
        <position position="258"/>
    </location>
</feature>
<protein>
    <submittedName>
        <fullName evidence="2">Uncharacterized protein</fullName>
    </submittedName>
</protein>
<dbReference type="AlphaFoldDB" id="A0A6J4LZ65"/>
<feature type="non-terminal residue" evidence="2">
    <location>
        <position position="1"/>
    </location>
</feature>
<accession>A0A6J4LZ65</accession>
<feature type="region of interest" description="Disordered" evidence="1">
    <location>
        <begin position="1"/>
        <end position="51"/>
    </location>
</feature>
<evidence type="ECO:0000256" key="1">
    <source>
        <dbReference type="SAM" id="MobiDB-lite"/>
    </source>
</evidence>
<organism evidence="2">
    <name type="scientific">uncultured Gemmatimonadota bacterium</name>
    <dbReference type="NCBI Taxonomy" id="203437"/>
    <lineage>
        <taxon>Bacteria</taxon>
        <taxon>Pseudomonadati</taxon>
        <taxon>Gemmatimonadota</taxon>
        <taxon>environmental samples</taxon>
    </lineage>
</organism>